<dbReference type="InterPro" id="IPR045363">
    <property type="entry name" value="CERK_C"/>
</dbReference>
<dbReference type="GO" id="GO:0006672">
    <property type="term" value="P:ceramide metabolic process"/>
    <property type="evidence" value="ECO:0007669"/>
    <property type="project" value="TreeGrafter"/>
</dbReference>
<dbReference type="PANTHER" id="PTHR12358:SF111">
    <property type="entry name" value="CERAMIDE KINASE, ISOFORM A"/>
    <property type="match status" value="1"/>
</dbReference>
<accession>A0A7R9MVK9</accession>
<name>A0A7R9MVK9_9ACAR</name>
<evidence type="ECO:0000313" key="2">
    <source>
        <dbReference type="EMBL" id="CAD7666774.1"/>
    </source>
</evidence>
<protein>
    <recommendedName>
        <fullName evidence="1">Ceramide kinase C-terminal domain-containing protein</fullName>
    </recommendedName>
</protein>
<sequence>HRLYSGEIKLCIEPSDGSPKDTTVCVNNCEQCAKAALKVRDQLNEDDAPACISIRGKFLAINAATLTCRCRMTKNGISPGAHLGNGCTDLILVSQCSRLDYLKYLLRTALSSKI</sequence>
<dbReference type="OrthoDB" id="530923at2759"/>
<feature type="non-terminal residue" evidence="2">
    <location>
        <position position="1"/>
    </location>
</feature>
<dbReference type="Proteomes" id="UP000728032">
    <property type="component" value="Unassembled WGS sequence"/>
</dbReference>
<dbReference type="GO" id="GO:0016020">
    <property type="term" value="C:membrane"/>
    <property type="evidence" value="ECO:0007669"/>
    <property type="project" value="GOC"/>
</dbReference>
<organism evidence="2">
    <name type="scientific">Oppiella nova</name>
    <dbReference type="NCBI Taxonomy" id="334625"/>
    <lineage>
        <taxon>Eukaryota</taxon>
        <taxon>Metazoa</taxon>
        <taxon>Ecdysozoa</taxon>
        <taxon>Arthropoda</taxon>
        <taxon>Chelicerata</taxon>
        <taxon>Arachnida</taxon>
        <taxon>Acari</taxon>
        <taxon>Acariformes</taxon>
        <taxon>Sarcoptiformes</taxon>
        <taxon>Oribatida</taxon>
        <taxon>Brachypylina</taxon>
        <taxon>Oppioidea</taxon>
        <taxon>Oppiidae</taxon>
        <taxon>Oppiella</taxon>
    </lineage>
</organism>
<evidence type="ECO:0000313" key="3">
    <source>
        <dbReference type="Proteomes" id="UP000728032"/>
    </source>
</evidence>
<dbReference type="PANTHER" id="PTHR12358">
    <property type="entry name" value="SPHINGOSINE KINASE"/>
    <property type="match status" value="1"/>
</dbReference>
<evidence type="ECO:0000259" key="1">
    <source>
        <dbReference type="Pfam" id="PF19280"/>
    </source>
</evidence>
<dbReference type="Gene3D" id="2.60.200.40">
    <property type="match status" value="1"/>
</dbReference>
<dbReference type="EMBL" id="OC970524">
    <property type="protein sequence ID" value="CAD7666774.1"/>
    <property type="molecule type" value="Genomic_DNA"/>
</dbReference>
<dbReference type="InterPro" id="IPR050187">
    <property type="entry name" value="Lipid_Phosphate_FormReg"/>
</dbReference>
<keyword evidence="3" id="KW-1185">Reference proteome</keyword>
<dbReference type="Pfam" id="PF19280">
    <property type="entry name" value="CERK_C"/>
    <property type="match status" value="1"/>
</dbReference>
<dbReference type="AlphaFoldDB" id="A0A7R9MVK9"/>
<feature type="domain" description="Ceramide kinase C-terminal" evidence="1">
    <location>
        <begin position="19"/>
        <end position="109"/>
    </location>
</feature>
<dbReference type="GO" id="GO:0001729">
    <property type="term" value="F:ceramide kinase activity"/>
    <property type="evidence" value="ECO:0007669"/>
    <property type="project" value="TreeGrafter"/>
</dbReference>
<reference evidence="2" key="1">
    <citation type="submission" date="2020-11" db="EMBL/GenBank/DDBJ databases">
        <authorList>
            <person name="Tran Van P."/>
        </authorList>
    </citation>
    <scope>NUCLEOTIDE SEQUENCE</scope>
</reference>
<proteinExistence type="predicted"/>
<dbReference type="EMBL" id="CAJPVJ010055699">
    <property type="protein sequence ID" value="CAG2183645.1"/>
    <property type="molecule type" value="Genomic_DNA"/>
</dbReference>
<gene>
    <name evidence="2" type="ORF">ONB1V03_LOCUS23065</name>
</gene>